<dbReference type="InterPro" id="IPR004101">
    <property type="entry name" value="Mur_ligase_C"/>
</dbReference>
<protein>
    <recommendedName>
        <fullName evidence="3">tetrahydrofolate synthase</fullName>
        <ecNumber evidence="3">6.3.2.17</ecNumber>
    </recommendedName>
    <alternativeName>
        <fullName evidence="9">Tetrahydrofolylpolyglutamate synthase</fullName>
    </alternativeName>
</protein>
<dbReference type="NCBIfam" id="TIGR01499">
    <property type="entry name" value="folC"/>
    <property type="match status" value="1"/>
</dbReference>
<organism evidence="14 15">
    <name type="scientific">candidate division KSB3 bacterium</name>
    <dbReference type="NCBI Taxonomy" id="2044937"/>
    <lineage>
        <taxon>Bacteria</taxon>
        <taxon>candidate division KSB3</taxon>
    </lineage>
</organism>
<reference evidence="14 15" key="1">
    <citation type="submission" date="2017-10" db="EMBL/GenBank/DDBJ databases">
        <title>Novel microbial diversity and functional potential in the marine mammal oral microbiome.</title>
        <authorList>
            <person name="Dudek N.K."/>
            <person name="Sun C.L."/>
            <person name="Burstein D."/>
            <person name="Kantor R.S."/>
            <person name="Aliaga Goltsman D.S."/>
            <person name="Bik E.M."/>
            <person name="Thomas B.C."/>
            <person name="Banfield J.F."/>
            <person name="Relman D.A."/>
        </authorList>
    </citation>
    <scope>NUCLEOTIDE SEQUENCE [LARGE SCALE GENOMIC DNA]</scope>
    <source>
        <strain evidence="14">DOLJORAL78_47_16</strain>
    </source>
</reference>
<dbReference type="InterPro" id="IPR036565">
    <property type="entry name" value="Mur-like_cat_sf"/>
</dbReference>
<feature type="domain" description="Mur ligase central" evidence="13">
    <location>
        <begin position="43"/>
        <end position="283"/>
    </location>
</feature>
<dbReference type="PIRSF" id="PIRSF001563">
    <property type="entry name" value="Folylpolyglu_synth"/>
    <property type="match status" value="1"/>
</dbReference>
<keyword evidence="8" id="KW-0460">Magnesium</keyword>
<dbReference type="InterPro" id="IPR001645">
    <property type="entry name" value="Folylpolyglutamate_synth"/>
</dbReference>
<evidence type="ECO:0000256" key="6">
    <source>
        <dbReference type="ARBA" id="ARBA00022741"/>
    </source>
</evidence>
<dbReference type="Pfam" id="PF02875">
    <property type="entry name" value="Mur_ligase_C"/>
    <property type="match status" value="1"/>
</dbReference>
<dbReference type="AlphaFoldDB" id="A0A2G6KI34"/>
<evidence type="ECO:0000256" key="7">
    <source>
        <dbReference type="ARBA" id="ARBA00022840"/>
    </source>
</evidence>
<evidence type="ECO:0000256" key="3">
    <source>
        <dbReference type="ARBA" id="ARBA00013025"/>
    </source>
</evidence>
<keyword evidence="6 11" id="KW-0547">Nucleotide-binding</keyword>
<dbReference type="SUPFAM" id="SSF53623">
    <property type="entry name" value="MurD-like peptide ligases, catalytic domain"/>
    <property type="match status" value="1"/>
</dbReference>
<gene>
    <name evidence="14" type="ORF">CSA56_04640</name>
</gene>
<proteinExistence type="inferred from homology"/>
<sequence>MNYQETLNFLFTRRASHYKDLRRMRYLLDRLDNPQNTFPAVLITGTNGKGAVAKILSHVLTAAGFRTGCFTSPHLVDFRERITIDQQQIAEADVVRLTEQVVTQALDPFEREQKQLGIEGIAAFFELTTALAYLYFAAQQIDLAVLEVGIGGRLDATNTCNPLVSVITNVGIDHQNLLGDTIEAIAREKAAIIRENGDVVVGCQTFDSLAVIKEVCRQKSARLHRAGVQQKPGTFTVSSVIPNRLLQTGTTFSYHGFHTFYEELSMPLIGEHQLANAAIALVTIEVLGQKGFTAGKQAIRDGLAGISHHGRLETVADRPRIVVDIAHNGMGASATASTLSTVFEYQKLVLVIGVLHDKDVRGILRPFLEMTDSVVFTSPSNTSRANNAAKTASIAAEILCQADRHVSEFQHWLVCESVAEAIEQARTLAGEDDLICVTGSSYTVSEAVICIQGM</sequence>
<dbReference type="GO" id="GO:0046872">
    <property type="term" value="F:metal ion binding"/>
    <property type="evidence" value="ECO:0007669"/>
    <property type="project" value="UniProtKB-KW"/>
</dbReference>
<dbReference type="Gene3D" id="3.90.190.20">
    <property type="entry name" value="Mur ligase, C-terminal domain"/>
    <property type="match status" value="1"/>
</dbReference>
<dbReference type="InterPro" id="IPR013221">
    <property type="entry name" value="Mur_ligase_cen"/>
</dbReference>
<dbReference type="EC" id="6.3.2.17" evidence="3"/>
<keyword evidence="4 11" id="KW-0436">Ligase</keyword>
<dbReference type="GO" id="GO:0008841">
    <property type="term" value="F:dihydrofolate synthase activity"/>
    <property type="evidence" value="ECO:0007669"/>
    <property type="project" value="TreeGrafter"/>
</dbReference>
<accession>A0A2G6KI34</accession>
<evidence type="ECO:0000256" key="4">
    <source>
        <dbReference type="ARBA" id="ARBA00022598"/>
    </source>
</evidence>
<dbReference type="EMBL" id="PDSK01000047">
    <property type="protein sequence ID" value="PIE35317.1"/>
    <property type="molecule type" value="Genomic_DNA"/>
</dbReference>
<comment type="catalytic activity">
    <reaction evidence="10">
        <text>(6S)-5,6,7,8-tetrahydrofolyl-(gamma-L-Glu)(n) + L-glutamate + ATP = (6S)-5,6,7,8-tetrahydrofolyl-(gamma-L-Glu)(n+1) + ADP + phosphate + H(+)</text>
        <dbReference type="Rhea" id="RHEA:10580"/>
        <dbReference type="Rhea" id="RHEA-COMP:14738"/>
        <dbReference type="Rhea" id="RHEA-COMP:14740"/>
        <dbReference type="ChEBI" id="CHEBI:15378"/>
        <dbReference type="ChEBI" id="CHEBI:29985"/>
        <dbReference type="ChEBI" id="CHEBI:30616"/>
        <dbReference type="ChEBI" id="CHEBI:43474"/>
        <dbReference type="ChEBI" id="CHEBI:141005"/>
        <dbReference type="ChEBI" id="CHEBI:456216"/>
        <dbReference type="EC" id="6.3.2.17"/>
    </reaction>
</comment>
<dbReference type="GO" id="GO:0005737">
    <property type="term" value="C:cytoplasm"/>
    <property type="evidence" value="ECO:0007669"/>
    <property type="project" value="TreeGrafter"/>
</dbReference>
<evidence type="ECO:0000256" key="2">
    <source>
        <dbReference type="ARBA" id="ARBA00008276"/>
    </source>
</evidence>
<dbReference type="Proteomes" id="UP000230821">
    <property type="component" value="Unassembled WGS sequence"/>
</dbReference>
<dbReference type="GO" id="GO:0004326">
    <property type="term" value="F:tetrahydrofolylpolyglutamate synthase activity"/>
    <property type="evidence" value="ECO:0007669"/>
    <property type="project" value="UniProtKB-EC"/>
</dbReference>
<dbReference type="InterPro" id="IPR036615">
    <property type="entry name" value="Mur_ligase_C_dom_sf"/>
</dbReference>
<evidence type="ECO:0000313" key="14">
    <source>
        <dbReference type="EMBL" id="PIE35317.1"/>
    </source>
</evidence>
<evidence type="ECO:0000256" key="5">
    <source>
        <dbReference type="ARBA" id="ARBA00022723"/>
    </source>
</evidence>
<comment type="cofactor">
    <cofactor evidence="1">
        <name>Mg(2+)</name>
        <dbReference type="ChEBI" id="CHEBI:18420"/>
    </cofactor>
</comment>
<evidence type="ECO:0000259" key="13">
    <source>
        <dbReference type="Pfam" id="PF08245"/>
    </source>
</evidence>
<dbReference type="GO" id="GO:0005524">
    <property type="term" value="F:ATP binding"/>
    <property type="evidence" value="ECO:0007669"/>
    <property type="project" value="UniProtKB-KW"/>
</dbReference>
<dbReference type="PANTHER" id="PTHR11136">
    <property type="entry name" value="FOLYLPOLYGLUTAMATE SYNTHASE-RELATED"/>
    <property type="match status" value="1"/>
</dbReference>
<evidence type="ECO:0000313" key="15">
    <source>
        <dbReference type="Proteomes" id="UP000230821"/>
    </source>
</evidence>
<keyword evidence="5" id="KW-0479">Metal-binding</keyword>
<name>A0A2G6KI34_9BACT</name>
<dbReference type="FunFam" id="3.40.1190.10:FF:000011">
    <property type="entry name" value="Folylpolyglutamate synthase/dihydrofolate synthase"/>
    <property type="match status" value="1"/>
</dbReference>
<comment type="similarity">
    <text evidence="2 11">Belongs to the folylpolyglutamate synthase family.</text>
</comment>
<dbReference type="PANTHER" id="PTHR11136:SF0">
    <property type="entry name" value="DIHYDROFOLATE SYNTHETASE-RELATED"/>
    <property type="match status" value="1"/>
</dbReference>
<dbReference type="Pfam" id="PF08245">
    <property type="entry name" value="Mur_ligase_M"/>
    <property type="match status" value="1"/>
</dbReference>
<feature type="domain" description="Mur ligase C-terminal" evidence="12">
    <location>
        <begin position="310"/>
        <end position="440"/>
    </location>
</feature>
<evidence type="ECO:0000256" key="1">
    <source>
        <dbReference type="ARBA" id="ARBA00001946"/>
    </source>
</evidence>
<evidence type="ECO:0000259" key="12">
    <source>
        <dbReference type="Pfam" id="PF02875"/>
    </source>
</evidence>
<dbReference type="SUPFAM" id="SSF53244">
    <property type="entry name" value="MurD-like peptide ligases, peptide-binding domain"/>
    <property type="match status" value="1"/>
</dbReference>
<evidence type="ECO:0000256" key="8">
    <source>
        <dbReference type="ARBA" id="ARBA00022842"/>
    </source>
</evidence>
<comment type="caution">
    <text evidence="14">The sequence shown here is derived from an EMBL/GenBank/DDBJ whole genome shotgun (WGS) entry which is preliminary data.</text>
</comment>
<evidence type="ECO:0000256" key="9">
    <source>
        <dbReference type="ARBA" id="ARBA00030592"/>
    </source>
</evidence>
<dbReference type="Gene3D" id="3.40.1190.10">
    <property type="entry name" value="Mur-like, catalytic domain"/>
    <property type="match status" value="1"/>
</dbReference>
<keyword evidence="7 11" id="KW-0067">ATP-binding</keyword>
<evidence type="ECO:0000256" key="11">
    <source>
        <dbReference type="PIRNR" id="PIRNR001563"/>
    </source>
</evidence>
<evidence type="ECO:0000256" key="10">
    <source>
        <dbReference type="ARBA" id="ARBA00047493"/>
    </source>
</evidence>